<feature type="domain" description="Tail specific protease" evidence="1">
    <location>
        <begin position="340"/>
        <end position="485"/>
    </location>
</feature>
<dbReference type="Pfam" id="PF03572">
    <property type="entry name" value="Peptidase_S41"/>
    <property type="match status" value="1"/>
</dbReference>
<accession>A0A8J3Z2L3</accession>
<evidence type="ECO:0000313" key="3">
    <source>
        <dbReference type="Proteomes" id="UP000612585"/>
    </source>
</evidence>
<protein>
    <recommendedName>
        <fullName evidence="1">Tail specific protease domain-containing protein</fullName>
    </recommendedName>
</protein>
<dbReference type="PANTHER" id="PTHR32060:SF22">
    <property type="entry name" value="CARBOXYL-TERMINAL-PROCESSING PEPTIDASE 3, CHLOROPLASTIC"/>
    <property type="match status" value="1"/>
</dbReference>
<dbReference type="RefSeq" id="WP_203994779.1">
    <property type="nucleotide sequence ID" value="NZ_BOPG01000024.1"/>
</dbReference>
<dbReference type="GO" id="GO:0008236">
    <property type="term" value="F:serine-type peptidase activity"/>
    <property type="evidence" value="ECO:0007669"/>
    <property type="project" value="InterPro"/>
</dbReference>
<dbReference type="EMBL" id="BOPG01000024">
    <property type="protein sequence ID" value="GIJ56434.1"/>
    <property type="molecule type" value="Genomic_DNA"/>
</dbReference>
<sequence>MTTTTDNDLAVITLPDFLGANEIGLLSLADRRLIVRQASTVLEHSYAMLGFKVARYGINPLQRLRLLADRLDRPGYSEPEWRFHAEIVDVFNSLHDLHTRYVLPRPFDKVVAYVPFLLKEFTQDGRRRYLVGRREATPGEIHHPAFVPDVEITHWNGVPIARAVERFADRFPGANPEACHARAVDRFTFRSLAFGAPPDEETLTIRFIDLQNRVQVVETVWLVAPTNLVPPPAGPGGPGGPVAGEADGTDGFAVGIDVEADHLARIRTRLFAPEFVAAEVSGRAVDVGPDGVAVSPEWSTIFEARPVDAGGRAFGHLRIRRFGPQTPLAPGMAAGWIQGFVNEFIRLLGELPQDGVVVDIRGNPGGFVLASELCLQVLTGRPVEPEPAQLAATALNLRICRALDDFDEWTRSTEQALESGSPHSAGVALTPPWLIDLAPQSYFGPVVLLTDARCYSAADIFAAGFQDNGIGDVLGTDNNIGAGGGNVWQMSRTVPQPLLDRPEFPFDPLPGGADLTFVIRRLLRVGPNAGTPLEDYGLLPKRHHVITRDDLLRGEVDLMAVAAEMLGERTPRRFDVDLSTADGVLTVRFATLGVDRADVIVDGRPLLTVDLGGNPAPTPVPVRGTPQTVQVIGFDNGNRVALRTFVDRGADGLRLRTAFAFPTG</sequence>
<organism evidence="2 3">
    <name type="scientific">Virgisporangium aurantiacum</name>
    <dbReference type="NCBI Taxonomy" id="175570"/>
    <lineage>
        <taxon>Bacteria</taxon>
        <taxon>Bacillati</taxon>
        <taxon>Actinomycetota</taxon>
        <taxon>Actinomycetes</taxon>
        <taxon>Micromonosporales</taxon>
        <taxon>Micromonosporaceae</taxon>
        <taxon>Virgisporangium</taxon>
    </lineage>
</organism>
<name>A0A8J3Z2L3_9ACTN</name>
<dbReference type="Proteomes" id="UP000612585">
    <property type="component" value="Unassembled WGS sequence"/>
</dbReference>
<dbReference type="SUPFAM" id="SSF52096">
    <property type="entry name" value="ClpP/crotonase"/>
    <property type="match status" value="1"/>
</dbReference>
<proteinExistence type="predicted"/>
<evidence type="ECO:0000259" key="1">
    <source>
        <dbReference type="Pfam" id="PF03572"/>
    </source>
</evidence>
<evidence type="ECO:0000313" key="2">
    <source>
        <dbReference type="EMBL" id="GIJ56434.1"/>
    </source>
</evidence>
<dbReference type="Gene3D" id="3.90.226.10">
    <property type="entry name" value="2-enoyl-CoA Hydratase, Chain A, domain 1"/>
    <property type="match status" value="1"/>
</dbReference>
<dbReference type="GO" id="GO:0004175">
    <property type="term" value="F:endopeptidase activity"/>
    <property type="evidence" value="ECO:0007669"/>
    <property type="project" value="TreeGrafter"/>
</dbReference>
<gene>
    <name evidence="2" type="ORF">Vau01_039500</name>
</gene>
<dbReference type="GO" id="GO:0006508">
    <property type="term" value="P:proteolysis"/>
    <property type="evidence" value="ECO:0007669"/>
    <property type="project" value="InterPro"/>
</dbReference>
<dbReference type="AlphaFoldDB" id="A0A8J3Z2L3"/>
<dbReference type="InterPro" id="IPR029045">
    <property type="entry name" value="ClpP/crotonase-like_dom_sf"/>
</dbReference>
<reference evidence="2" key="1">
    <citation type="submission" date="2021-01" db="EMBL/GenBank/DDBJ databases">
        <title>Whole genome shotgun sequence of Virgisporangium aurantiacum NBRC 16421.</title>
        <authorList>
            <person name="Komaki H."/>
            <person name="Tamura T."/>
        </authorList>
    </citation>
    <scope>NUCLEOTIDE SEQUENCE</scope>
    <source>
        <strain evidence="2">NBRC 16421</strain>
    </source>
</reference>
<keyword evidence="3" id="KW-1185">Reference proteome</keyword>
<comment type="caution">
    <text evidence="2">The sequence shown here is derived from an EMBL/GenBank/DDBJ whole genome shotgun (WGS) entry which is preliminary data.</text>
</comment>
<dbReference type="InterPro" id="IPR005151">
    <property type="entry name" value="Tail-specific_protease"/>
</dbReference>
<dbReference type="PANTHER" id="PTHR32060">
    <property type="entry name" value="TAIL-SPECIFIC PROTEASE"/>
    <property type="match status" value="1"/>
</dbReference>